<name>Q5MPB8_MANSE</name>
<keyword evidence="2" id="KW-0964">Secreted</keyword>
<dbReference type="PROSITE" id="PS00135">
    <property type="entry name" value="TRYPSIN_SER"/>
    <property type="match status" value="1"/>
</dbReference>
<dbReference type="InterPro" id="IPR009003">
    <property type="entry name" value="Peptidase_S1_PA"/>
</dbReference>
<evidence type="ECO:0000256" key="11">
    <source>
        <dbReference type="SAM" id="SignalP"/>
    </source>
</evidence>
<evidence type="ECO:0000259" key="13">
    <source>
        <dbReference type="PROSITE" id="PS51888"/>
    </source>
</evidence>
<dbReference type="CDD" id="cd00190">
    <property type="entry name" value="Tryp_SPc"/>
    <property type="match status" value="1"/>
</dbReference>
<proteinExistence type="evidence at transcript level"/>
<feature type="region of interest" description="Disordered" evidence="10">
    <location>
        <begin position="293"/>
        <end position="324"/>
    </location>
</feature>
<dbReference type="GO" id="GO:0004252">
    <property type="term" value="F:serine-type endopeptidase activity"/>
    <property type="evidence" value="ECO:0007669"/>
    <property type="project" value="InterPro"/>
</dbReference>
<dbReference type="EMBL" id="AY672792">
    <property type="protein sequence ID" value="AAV91014.1"/>
    <property type="molecule type" value="mRNA"/>
</dbReference>
<dbReference type="FunFam" id="2.40.10.10:FF:000015">
    <property type="entry name" value="Atrial natriuretic peptide-converting enzyme"/>
    <property type="match status" value="1"/>
</dbReference>
<dbReference type="GO" id="GO:0006508">
    <property type="term" value="P:proteolysis"/>
    <property type="evidence" value="ECO:0007669"/>
    <property type="project" value="UniProtKB-KW"/>
</dbReference>
<keyword evidence="6 9" id="KW-0720">Serine protease</keyword>
<evidence type="ECO:0000256" key="2">
    <source>
        <dbReference type="ARBA" id="ARBA00022525"/>
    </source>
</evidence>
<feature type="chain" id="PRO_5004259968" evidence="11">
    <location>
        <begin position="20"/>
        <end position="605"/>
    </location>
</feature>
<dbReference type="PROSITE" id="PS00134">
    <property type="entry name" value="TRYPSIN_HIS"/>
    <property type="match status" value="1"/>
</dbReference>
<evidence type="ECO:0000256" key="7">
    <source>
        <dbReference type="ARBA" id="ARBA00023157"/>
    </source>
</evidence>
<accession>Q5MPB8</accession>
<dbReference type="InterPro" id="IPR022700">
    <property type="entry name" value="CLIP"/>
</dbReference>
<dbReference type="GO" id="GO:0005576">
    <property type="term" value="C:extracellular region"/>
    <property type="evidence" value="ECO:0007669"/>
    <property type="project" value="UniProtKB-SubCell"/>
</dbReference>
<evidence type="ECO:0000256" key="9">
    <source>
        <dbReference type="RuleBase" id="RU363034"/>
    </source>
</evidence>
<dbReference type="PROSITE" id="PS51888">
    <property type="entry name" value="CLIP"/>
    <property type="match status" value="1"/>
</dbReference>
<protein>
    <submittedName>
        <fullName evidence="14">Hemolymph proteinase 17</fullName>
    </submittedName>
</protein>
<comment type="similarity">
    <text evidence="8">Belongs to the peptidase S1 family. CLIP subfamily.</text>
</comment>
<feature type="compositionally biased region" description="Polar residues" evidence="10">
    <location>
        <begin position="87"/>
        <end position="117"/>
    </location>
</feature>
<keyword evidence="4 11" id="KW-0732">Signal</keyword>
<evidence type="ECO:0000259" key="12">
    <source>
        <dbReference type="PROSITE" id="PS50240"/>
    </source>
</evidence>
<comment type="subcellular location">
    <subcellularLocation>
        <location evidence="1">Secreted</location>
    </subcellularLocation>
</comment>
<evidence type="ECO:0000313" key="14">
    <source>
        <dbReference type="EMBL" id="AAV91014.1"/>
    </source>
</evidence>
<evidence type="ECO:0000256" key="6">
    <source>
        <dbReference type="ARBA" id="ARBA00022825"/>
    </source>
</evidence>
<evidence type="ECO:0000256" key="1">
    <source>
        <dbReference type="ARBA" id="ARBA00004613"/>
    </source>
</evidence>
<dbReference type="MEROPS" id="S01.511"/>
<dbReference type="Gene3D" id="3.30.1640.30">
    <property type="match status" value="1"/>
</dbReference>
<dbReference type="InterPro" id="IPR043504">
    <property type="entry name" value="Peptidase_S1_PA_chymotrypsin"/>
</dbReference>
<dbReference type="PROSITE" id="PS50240">
    <property type="entry name" value="TRYPSIN_DOM"/>
    <property type="match status" value="1"/>
</dbReference>
<feature type="compositionally biased region" description="Low complexity" evidence="10">
    <location>
        <begin position="293"/>
        <end position="315"/>
    </location>
</feature>
<dbReference type="OrthoDB" id="425190at2759"/>
<dbReference type="Pfam" id="PF00089">
    <property type="entry name" value="Trypsin"/>
    <property type="match status" value="1"/>
</dbReference>
<dbReference type="Pfam" id="PF12032">
    <property type="entry name" value="CLIP"/>
    <property type="match status" value="1"/>
</dbReference>
<dbReference type="InterPro" id="IPR018114">
    <property type="entry name" value="TRYPSIN_HIS"/>
</dbReference>
<dbReference type="Gene3D" id="2.40.10.10">
    <property type="entry name" value="Trypsin-like serine proteases"/>
    <property type="match status" value="3"/>
</dbReference>
<evidence type="ECO:0000256" key="5">
    <source>
        <dbReference type="ARBA" id="ARBA00022801"/>
    </source>
</evidence>
<feature type="compositionally biased region" description="Basic and acidic residues" evidence="10">
    <location>
        <begin position="193"/>
        <end position="202"/>
    </location>
</feature>
<feature type="domain" description="Clip" evidence="13">
    <location>
        <begin position="235"/>
        <end position="288"/>
    </location>
</feature>
<dbReference type="PRINTS" id="PR00722">
    <property type="entry name" value="CHYMOTRYPSIN"/>
</dbReference>
<feature type="region of interest" description="Disordered" evidence="10">
    <location>
        <begin position="80"/>
        <end position="122"/>
    </location>
</feature>
<evidence type="ECO:0000256" key="10">
    <source>
        <dbReference type="SAM" id="MobiDB-lite"/>
    </source>
</evidence>
<sequence>MKVFCVLLCLSVCVYSGLGQNGFFPRRDDQSPFGFAQSFLQTPNRLRDRLNGFFNIRGRPRPIIHEQQGEETYYQNQNNYNRPVVFPSTNPEEQPFNYPSQDQYNFEQPSSYPNQPNEGYIQPEYTEQPVSFPIQDNPNTGNYFPNYENNQNQVQTQEENVGQEGFNQNTNEGSAAPNDFSQTTKLPSLEQTEAPKDEDRFGSVEQPTSPKVTDAPPKFESRSVDFGSSGFFSETCQTVENEPGSCINLKQCAPYLKLVTEHKSNPGAVQLLRRAHCGFEGNDPKVCCPRPGIPTAAPQTTTTTTTTPAITTTTTPNPPAQPAGKSIGPEDFVAEFPDPPVCGLSSASFSRVVGGVDAKLGDFPWMALLGYRKRTNPTQWLCGGSLISSKHVLTASHCIHTKEQELYIVRLGELDLVRDDDGAAPIDIFIKHMIKHEQYNPKAYTNDIGILVLEKEVEFSDLIRPICLPKTSELRSMTFEDYNPMVAGWGNLEARGPAATHLQVVQLPVVSNDYCKQAYRNYTQQKIDERVLCAGYKNGGKDSCRGDSGGPLMQPIWNSQSYKTYFFQIGVVSFGKGCAEAGFPGVYSRVTNFMPWLQEKVLGHA</sequence>
<feature type="signal peptide" evidence="11">
    <location>
        <begin position="1"/>
        <end position="19"/>
    </location>
</feature>
<feature type="region of interest" description="Disordered" evidence="10">
    <location>
        <begin position="191"/>
        <end position="226"/>
    </location>
</feature>
<dbReference type="InterPro" id="IPR001314">
    <property type="entry name" value="Peptidase_S1A"/>
</dbReference>
<dbReference type="InterPro" id="IPR038565">
    <property type="entry name" value="CLIP_sf"/>
</dbReference>
<feature type="domain" description="Peptidase S1" evidence="12">
    <location>
        <begin position="352"/>
        <end position="602"/>
    </location>
</feature>
<dbReference type="InterPro" id="IPR001254">
    <property type="entry name" value="Trypsin_dom"/>
</dbReference>
<reference evidence="14" key="1">
    <citation type="journal article" date="2005" name="Insect Biochem. Mol. Biol.">
        <title>Molecular identification of a bevy of serine proteinases in Manduca sexta hemolymph.</title>
        <authorList>
            <person name="Jiang H."/>
            <person name="Wang Y."/>
            <person name="Gu Y."/>
            <person name="Guo X."/>
            <person name="Zou Z."/>
            <person name="Scholz F."/>
            <person name="Trenczek T.E."/>
            <person name="Kanost M.R."/>
        </authorList>
    </citation>
    <scope>NUCLEOTIDE SEQUENCE</scope>
</reference>
<evidence type="ECO:0000256" key="4">
    <source>
        <dbReference type="ARBA" id="ARBA00022729"/>
    </source>
</evidence>
<dbReference type="SUPFAM" id="SSF50494">
    <property type="entry name" value="Trypsin-like serine proteases"/>
    <property type="match status" value="1"/>
</dbReference>
<keyword evidence="3 9" id="KW-0645">Protease</keyword>
<organism evidence="14">
    <name type="scientific">Manduca sexta</name>
    <name type="common">Tobacco hawkmoth</name>
    <name type="synonym">Tobacco hornworm</name>
    <dbReference type="NCBI Taxonomy" id="7130"/>
    <lineage>
        <taxon>Eukaryota</taxon>
        <taxon>Metazoa</taxon>
        <taxon>Ecdysozoa</taxon>
        <taxon>Arthropoda</taxon>
        <taxon>Hexapoda</taxon>
        <taxon>Insecta</taxon>
        <taxon>Pterygota</taxon>
        <taxon>Neoptera</taxon>
        <taxon>Endopterygota</taxon>
        <taxon>Lepidoptera</taxon>
        <taxon>Glossata</taxon>
        <taxon>Ditrysia</taxon>
        <taxon>Bombycoidea</taxon>
        <taxon>Sphingidae</taxon>
        <taxon>Sphinginae</taxon>
        <taxon>Sphingini</taxon>
        <taxon>Manduca</taxon>
    </lineage>
</organism>
<dbReference type="SMART" id="SM00680">
    <property type="entry name" value="CLIP"/>
    <property type="match status" value="1"/>
</dbReference>
<dbReference type="InterPro" id="IPR033116">
    <property type="entry name" value="TRYPSIN_SER"/>
</dbReference>
<dbReference type="SMART" id="SM00020">
    <property type="entry name" value="Tryp_SPc"/>
    <property type="match status" value="1"/>
</dbReference>
<dbReference type="PANTHER" id="PTHR24258:SF116">
    <property type="entry name" value="FI16631P1-RELATED"/>
    <property type="match status" value="1"/>
</dbReference>
<evidence type="ECO:0000256" key="8">
    <source>
        <dbReference type="ARBA" id="ARBA00024195"/>
    </source>
</evidence>
<keyword evidence="5 9" id="KW-0378">Hydrolase</keyword>
<evidence type="ECO:0000256" key="3">
    <source>
        <dbReference type="ARBA" id="ARBA00022670"/>
    </source>
</evidence>
<dbReference type="PANTHER" id="PTHR24258">
    <property type="entry name" value="SERINE PROTEASE-RELATED"/>
    <property type="match status" value="1"/>
</dbReference>
<keyword evidence="7" id="KW-1015">Disulfide bond</keyword>
<dbReference type="AlphaFoldDB" id="Q5MPB8"/>